<evidence type="ECO:0000256" key="13">
    <source>
        <dbReference type="ARBA" id="ARBA00048070"/>
    </source>
</evidence>
<keyword evidence="12 14" id="KW-0324">Glycolysis</keyword>
<evidence type="ECO:0000256" key="3">
    <source>
        <dbReference type="ARBA" id="ARBA00004679"/>
    </source>
</evidence>
<protein>
    <recommendedName>
        <fullName evidence="14">ATP-dependent 6-phosphofructokinase</fullName>
        <shortName evidence="14">ATP-PFK</shortName>
        <shortName evidence="14">Phosphofructokinase</shortName>
        <ecNumber evidence="14">2.7.1.11</ecNumber>
    </recommendedName>
    <alternativeName>
        <fullName evidence="14">Phosphohexokinase</fullName>
    </alternativeName>
</protein>
<comment type="caution">
    <text evidence="14">Lacks conserved residue(s) required for the propagation of feature annotation.</text>
</comment>
<dbReference type="GO" id="GO:0061621">
    <property type="term" value="P:canonical glycolysis"/>
    <property type="evidence" value="ECO:0007669"/>
    <property type="project" value="TreeGrafter"/>
</dbReference>
<evidence type="ECO:0000256" key="10">
    <source>
        <dbReference type="ARBA" id="ARBA00022840"/>
    </source>
</evidence>
<feature type="binding site" evidence="14">
    <location>
        <begin position="77"/>
        <end position="78"/>
    </location>
    <ligand>
        <name>ATP</name>
        <dbReference type="ChEBI" id="CHEBI:30616"/>
    </ligand>
</feature>
<feature type="binding site" description="in other chain" evidence="14">
    <location>
        <position position="472"/>
    </location>
    <ligand>
        <name>beta-D-fructose 2,6-bisphosphate</name>
        <dbReference type="ChEBI" id="CHEBI:58579"/>
        <note>allosteric activator; ligand shared between dimeric partners</note>
    </ligand>
</feature>
<keyword evidence="11 14" id="KW-0460">Magnesium</keyword>
<dbReference type="GO" id="GO:0003872">
    <property type="term" value="F:6-phosphofructokinase activity"/>
    <property type="evidence" value="ECO:0007669"/>
    <property type="project" value="UniProtKB-UniRule"/>
</dbReference>
<comment type="catalytic activity">
    <reaction evidence="13 14 15">
        <text>beta-D-fructose 6-phosphate + ATP = beta-D-fructose 1,6-bisphosphate + ADP + H(+)</text>
        <dbReference type="Rhea" id="RHEA:16109"/>
        <dbReference type="ChEBI" id="CHEBI:15378"/>
        <dbReference type="ChEBI" id="CHEBI:30616"/>
        <dbReference type="ChEBI" id="CHEBI:32966"/>
        <dbReference type="ChEBI" id="CHEBI:57634"/>
        <dbReference type="ChEBI" id="CHEBI:456216"/>
        <dbReference type="EC" id="2.7.1.11"/>
    </reaction>
</comment>
<dbReference type="InterPro" id="IPR009161">
    <property type="entry name" value="6-Pfructokinase_euk"/>
</dbReference>
<comment type="caution">
    <text evidence="17">The sequence shown here is derived from an EMBL/GenBank/DDBJ whole genome shotgun (WGS) entry which is preliminary data.</text>
</comment>
<evidence type="ECO:0000256" key="4">
    <source>
        <dbReference type="ARBA" id="ARBA00022490"/>
    </source>
</evidence>
<dbReference type="GO" id="GO:0016208">
    <property type="term" value="F:AMP binding"/>
    <property type="evidence" value="ECO:0007669"/>
    <property type="project" value="TreeGrafter"/>
</dbReference>
<keyword evidence="9 14" id="KW-0418">Kinase</keyword>
<dbReference type="GO" id="GO:0006002">
    <property type="term" value="P:fructose 6-phosphate metabolic process"/>
    <property type="evidence" value="ECO:0007669"/>
    <property type="project" value="EnsemblFungi"/>
</dbReference>
<reference evidence="17 18" key="1">
    <citation type="submission" date="2016-07" db="EMBL/GenBank/DDBJ databases">
        <title>Pervasive Adenine N6-methylation of Active Genes in Fungi.</title>
        <authorList>
            <consortium name="DOE Joint Genome Institute"/>
            <person name="Mondo S.J."/>
            <person name="Dannebaum R.O."/>
            <person name="Kuo R.C."/>
            <person name="Labutti K."/>
            <person name="Haridas S."/>
            <person name="Kuo A."/>
            <person name="Salamov A."/>
            <person name="Ahrendt S.R."/>
            <person name="Lipzen A."/>
            <person name="Sullivan W."/>
            <person name="Andreopoulos W.B."/>
            <person name="Clum A."/>
            <person name="Lindquist E."/>
            <person name="Daum C."/>
            <person name="Ramamoorthy G.K."/>
            <person name="Gryganskyi A."/>
            <person name="Culley D."/>
            <person name="Magnuson J.K."/>
            <person name="James T.Y."/>
            <person name="O'Malley M.A."/>
            <person name="Stajich J.E."/>
            <person name="Spatafora J.W."/>
            <person name="Visel A."/>
            <person name="Grigoriev I.V."/>
        </authorList>
    </citation>
    <scope>NUCLEOTIDE SEQUENCE [LARGE SCALE GENOMIC DNA]</scope>
    <source>
        <strain evidence="17 18">CBS 129021</strain>
    </source>
</reference>
<feature type="binding site" evidence="14">
    <location>
        <begin position="107"/>
        <end position="110"/>
    </location>
    <ligand>
        <name>ATP</name>
        <dbReference type="ChEBI" id="CHEBI:30616"/>
    </ligand>
</feature>
<comment type="similarity">
    <text evidence="14">Belongs to the phosphofructokinase type A (PFKA) family. ATP-dependent PFK group I subfamily. Eukaryotic two domain clade 'E' sub-subfamily.</text>
</comment>
<evidence type="ECO:0000256" key="8">
    <source>
        <dbReference type="ARBA" id="ARBA00022741"/>
    </source>
</evidence>
<dbReference type="OrthoDB" id="537915at2759"/>
<dbReference type="GO" id="GO:0070095">
    <property type="term" value="F:fructose-6-phosphate binding"/>
    <property type="evidence" value="ECO:0007669"/>
    <property type="project" value="EnsemblFungi"/>
</dbReference>
<name>A0A1Y2EFZ7_9PEZI</name>
<dbReference type="GO" id="GO:0048029">
    <property type="term" value="F:monosaccharide binding"/>
    <property type="evidence" value="ECO:0007669"/>
    <property type="project" value="TreeGrafter"/>
</dbReference>
<keyword evidence="4 14" id="KW-0963">Cytoplasm</keyword>
<feature type="binding site" evidence="14">
    <location>
        <position position="568"/>
    </location>
    <ligand>
        <name>beta-D-fructose 2,6-bisphosphate</name>
        <dbReference type="ChEBI" id="CHEBI:58579"/>
        <note>allosteric activator; ligand shared between dimeric partners</note>
    </ligand>
</feature>
<dbReference type="GO" id="GO:0042802">
    <property type="term" value="F:identical protein binding"/>
    <property type="evidence" value="ECO:0007669"/>
    <property type="project" value="TreeGrafter"/>
</dbReference>
<comment type="cofactor">
    <cofactor evidence="1 14">
        <name>Mg(2+)</name>
        <dbReference type="ChEBI" id="CHEBI:18420"/>
    </cofactor>
</comment>
<gene>
    <name evidence="17" type="ORF">BCR38DRAFT_481631</name>
</gene>
<evidence type="ECO:0000256" key="2">
    <source>
        <dbReference type="ARBA" id="ARBA00004496"/>
    </source>
</evidence>
<dbReference type="NCBIfam" id="TIGR02478">
    <property type="entry name" value="6PF1K_euk"/>
    <property type="match status" value="1"/>
</dbReference>
<dbReference type="PRINTS" id="PR00476">
    <property type="entry name" value="PHFRCTKINASE"/>
</dbReference>
<accession>A0A1Y2EFZ7</accession>
<comment type="similarity">
    <text evidence="15">Belongs to the phosphofructokinase type A (PFKA) family. ATP-dependent PFK group I subfamily. Eukaryotic two domain clade "E" sub-subfamily.</text>
</comment>
<dbReference type="GO" id="GO:0030388">
    <property type="term" value="P:fructose 1,6-bisphosphate metabolic process"/>
    <property type="evidence" value="ECO:0007669"/>
    <property type="project" value="TreeGrafter"/>
</dbReference>
<dbReference type="Gene3D" id="3.40.50.460">
    <property type="entry name" value="Phosphofructokinase domain"/>
    <property type="match status" value="2"/>
</dbReference>
<dbReference type="EC" id="2.7.1.11" evidence="14"/>
<dbReference type="Gene3D" id="3.40.50.450">
    <property type="match status" value="2"/>
</dbReference>
<dbReference type="PROSITE" id="PS00433">
    <property type="entry name" value="PHOSPHOFRUCTOKINASE"/>
    <property type="match status" value="1"/>
</dbReference>
<keyword evidence="10 14" id="KW-0067">ATP-binding</keyword>
<dbReference type="STRING" id="1141098.A0A1Y2EFZ7"/>
<comment type="activity regulation">
    <text evidence="14">Allosterically activated by ADP, AMP, or fructose 2,6-bisphosphate, and allosterically inhibited by ATP or citrate.</text>
</comment>
<dbReference type="InterPro" id="IPR022953">
    <property type="entry name" value="ATP_PFK"/>
</dbReference>
<dbReference type="FunCoup" id="A0A1Y2EFZ7">
    <property type="interactions" value="1053"/>
</dbReference>
<dbReference type="PANTHER" id="PTHR13697:SF4">
    <property type="entry name" value="ATP-DEPENDENT 6-PHOSPHOFRUCTOKINASE"/>
    <property type="match status" value="1"/>
</dbReference>
<comment type="subunit">
    <text evidence="14">Homotetramer.</text>
</comment>
<dbReference type="InterPro" id="IPR000023">
    <property type="entry name" value="Phosphofructokinase_dom"/>
</dbReference>
<dbReference type="HAMAP" id="MF_03184">
    <property type="entry name" value="Phosphofructokinase_I_E"/>
    <property type="match status" value="1"/>
</dbReference>
<dbReference type="UniPathway" id="UPA00109">
    <property type="reaction ID" value="UER00182"/>
</dbReference>
<evidence type="ECO:0000256" key="12">
    <source>
        <dbReference type="ARBA" id="ARBA00023152"/>
    </source>
</evidence>
<dbReference type="GO" id="GO:0046872">
    <property type="term" value="F:metal ion binding"/>
    <property type="evidence" value="ECO:0007669"/>
    <property type="project" value="UniProtKB-KW"/>
</dbReference>
<feature type="binding site" description="in other chain" evidence="14">
    <location>
        <begin position="530"/>
        <end position="534"/>
    </location>
    <ligand>
        <name>beta-D-fructose 2,6-bisphosphate</name>
        <dbReference type="ChEBI" id="CHEBI:58579"/>
        <note>allosteric activator; ligand shared between dimeric partners</note>
    </ligand>
</feature>
<keyword evidence="6 14" id="KW-0808">Transferase</keyword>
<feature type="active site" description="Proton acceptor" evidence="14">
    <location>
        <position position="155"/>
    </location>
</feature>
<evidence type="ECO:0000256" key="5">
    <source>
        <dbReference type="ARBA" id="ARBA00022533"/>
    </source>
</evidence>
<dbReference type="Pfam" id="PF00365">
    <property type="entry name" value="PFK"/>
    <property type="match status" value="2"/>
</dbReference>
<dbReference type="InterPro" id="IPR015912">
    <property type="entry name" value="Phosphofructokinase_CS"/>
</dbReference>
<comment type="pathway">
    <text evidence="3 14 15">Carbohydrate degradation; glycolysis; D-glyceraldehyde 3-phosphate and glycerone phosphate from D-glucose: step 3/4.</text>
</comment>
<feature type="binding site" description="in other chain" evidence="14">
    <location>
        <position position="741"/>
    </location>
    <ligand>
        <name>beta-D-fructose 2,6-bisphosphate</name>
        <dbReference type="ChEBI" id="CHEBI:58579"/>
        <note>allosteric activator; ligand shared between dimeric partners</note>
    </ligand>
</feature>
<dbReference type="RefSeq" id="XP_040720450.1">
    <property type="nucleotide sequence ID" value="XM_040863398.1"/>
</dbReference>
<dbReference type="InterPro" id="IPR035966">
    <property type="entry name" value="PKF_sf"/>
</dbReference>
<proteinExistence type="inferred from homology"/>
<keyword evidence="5 14" id="KW-0021">Allosteric enzyme</keyword>
<feature type="binding site" description="in other chain" evidence="14">
    <location>
        <position position="253"/>
    </location>
    <ligand>
        <name>substrate</name>
        <note>ligand shared between dimeric partners</note>
    </ligand>
</feature>
<feature type="binding site" description="in other chain" evidence="14">
    <location>
        <begin position="575"/>
        <end position="577"/>
    </location>
    <ligand>
        <name>beta-D-fructose 2,6-bisphosphate</name>
        <dbReference type="ChEBI" id="CHEBI:58579"/>
        <note>allosteric activator; ligand shared between dimeric partners</note>
    </ligand>
</feature>
<dbReference type="SUPFAM" id="SSF53784">
    <property type="entry name" value="Phosphofructokinase"/>
    <property type="match status" value="2"/>
</dbReference>
<dbReference type="GeneID" id="63779610"/>
<sequence length="786" mass="85901">MAPRKKIAVMTSGGDSQGMAAVIRAVVRTGINMNCDVFCVQQGYNGLIEGGEYIRKTEWADVRGYLPRGGTPIRTARCKAFYERPGRLTAAKNMVINGIDAIIICGGDGSLTGADRFRAEWPSLLEELVSKGELTAQQIVPHKHLNIVGLVGSIDNDLSGTDATIGCYSALDRISTVISWVQDTADSHSRAFVIEVMGRHCGWLALMAGVASGADFIFIPEQPREDNWKEEMCSIVKKHRDEGKHQTIVVMAEGAQDRYGKKITTDMVKDLLSDPHGLDLDTRVTIVGHPQRGGKPVAHDRMLATLQGVEAVHAVLEATPETETCFIAINENKIVRKPLMAAVQATKEVAEVIKAQDFEKAVKLRDTEFADMYNSFMITSNMNTGEDMTLSAEKRMKIGFITIGAPAGGVNAALRAAVAYCLSRGHEPVAIHNGFAGFARHHADEDSSVRPFDWLEVDTWATWGGSEIGTNRELPEESGMELIANLIAKYKFDAIFLIGGFEAFHSVLQLEKARDKYPSLCIPITLLPATISNNVPGSEYSLGSDTSLNELIAFADKLKLSASASRRRVFVCETQGGRSGWLAMIGGLTSGATAVYTPEEGLSMDMIVADIRHLRDVFQQDKGKARAGRLILINETASKVHTAKAIADYIHDEGHGRFQARESNPGHTQQGDIPSPIDRCRAVRLAIKCVKHLEQFGPKAQHDIQKIKKDPLTASVIGIQGAAVVFSAITDLEIQTDWKNRRPKSAHWMYMKDIVDMLGGRPSYPVPEKSLVGIMAKDAKRGLIVE</sequence>
<dbReference type="GO" id="GO:0005739">
    <property type="term" value="C:mitochondrion"/>
    <property type="evidence" value="ECO:0007669"/>
    <property type="project" value="EnsemblFungi"/>
</dbReference>
<dbReference type="InParanoid" id="A0A1Y2EFZ7"/>
<feature type="binding site" description="in other chain" evidence="14">
    <location>
        <begin position="667"/>
        <end position="670"/>
    </location>
    <ligand>
        <name>beta-D-fructose 2,6-bisphosphate</name>
        <dbReference type="ChEBI" id="CHEBI:58579"/>
        <note>allosteric activator; ligand shared between dimeric partners</note>
    </ligand>
</feature>
<evidence type="ECO:0000256" key="9">
    <source>
        <dbReference type="ARBA" id="ARBA00022777"/>
    </source>
</evidence>
<dbReference type="PIRSF" id="PIRSF000533">
    <property type="entry name" value="ATP_PFK_euk"/>
    <property type="match status" value="1"/>
</dbReference>
<dbReference type="Proteomes" id="UP000193689">
    <property type="component" value="Unassembled WGS sequence"/>
</dbReference>
<keyword evidence="18" id="KW-1185">Reference proteome</keyword>
<feature type="domain" description="Phosphofructokinase" evidence="16">
    <location>
        <begin position="6"/>
        <end position="315"/>
    </location>
</feature>
<evidence type="ECO:0000313" key="17">
    <source>
        <dbReference type="EMBL" id="ORY70500.1"/>
    </source>
</evidence>
<keyword evidence="7 14" id="KW-0479">Metal-binding</keyword>
<organism evidence="17 18">
    <name type="scientific">Pseudomassariella vexata</name>
    <dbReference type="NCBI Taxonomy" id="1141098"/>
    <lineage>
        <taxon>Eukaryota</taxon>
        <taxon>Fungi</taxon>
        <taxon>Dikarya</taxon>
        <taxon>Ascomycota</taxon>
        <taxon>Pezizomycotina</taxon>
        <taxon>Sordariomycetes</taxon>
        <taxon>Xylariomycetidae</taxon>
        <taxon>Amphisphaeriales</taxon>
        <taxon>Pseudomassariaceae</taxon>
        <taxon>Pseudomassariella</taxon>
    </lineage>
</organism>
<evidence type="ECO:0000256" key="1">
    <source>
        <dbReference type="ARBA" id="ARBA00001946"/>
    </source>
</evidence>
<feature type="binding site" evidence="14">
    <location>
        <position position="283"/>
    </location>
    <ligand>
        <name>substrate</name>
        <note>ligand shared between dimeric partners</note>
    </ligand>
</feature>
<dbReference type="GO" id="GO:0007035">
    <property type="term" value="P:vacuolar acidification"/>
    <property type="evidence" value="ECO:0007669"/>
    <property type="project" value="EnsemblFungi"/>
</dbReference>
<dbReference type="GO" id="GO:0070072">
    <property type="term" value="P:vacuolar proton-transporting V-type ATPase complex assembly"/>
    <property type="evidence" value="ECO:0007669"/>
    <property type="project" value="EnsemblFungi"/>
</dbReference>
<keyword evidence="8 14" id="KW-0547">Nucleotide-binding</keyword>
<feature type="binding site" description="in other chain" evidence="14">
    <location>
        <position position="635"/>
    </location>
    <ligand>
        <name>beta-D-fructose 2,6-bisphosphate</name>
        <dbReference type="ChEBI" id="CHEBI:58579"/>
        <note>allosteric activator; ligand shared between dimeric partners</note>
    </ligand>
</feature>
<evidence type="ECO:0000313" key="18">
    <source>
        <dbReference type="Proteomes" id="UP000193689"/>
    </source>
</evidence>
<feature type="region of interest" description="N-terminal catalytic PFK domain 1" evidence="14">
    <location>
        <begin position="1"/>
        <end position="381"/>
    </location>
</feature>
<dbReference type="FunFam" id="3.40.50.460:FF:000007">
    <property type="entry name" value="ATP-dependent 6-phosphofructokinase"/>
    <property type="match status" value="1"/>
</dbReference>
<feature type="region of interest" description="C-terminal regulatory PFK domain 2" evidence="14">
    <location>
        <begin position="397"/>
        <end position="786"/>
    </location>
</feature>
<dbReference type="EMBL" id="MCFJ01000002">
    <property type="protein sequence ID" value="ORY70500.1"/>
    <property type="molecule type" value="Genomic_DNA"/>
</dbReference>
<evidence type="ECO:0000259" key="16">
    <source>
        <dbReference type="Pfam" id="PF00365"/>
    </source>
</evidence>
<feature type="binding site" evidence="14">
    <location>
        <position position="190"/>
    </location>
    <ligand>
        <name>substrate</name>
        <note>ligand shared between dimeric partners</note>
    </ligand>
</feature>
<dbReference type="GO" id="GO:0005524">
    <property type="term" value="F:ATP binding"/>
    <property type="evidence" value="ECO:0007669"/>
    <property type="project" value="UniProtKB-KW"/>
</dbReference>
<evidence type="ECO:0000256" key="15">
    <source>
        <dbReference type="PIRNR" id="PIRNR000533"/>
    </source>
</evidence>
<comment type="function">
    <text evidence="14">Catalyzes the phosphorylation of D-fructose 6-phosphate to fructose 1,6-bisphosphate by ATP, the first committing step of glycolysis.</text>
</comment>
<feature type="binding site" evidence="14">
    <location>
        <position position="14"/>
    </location>
    <ligand>
        <name>ATP</name>
        <dbReference type="ChEBI" id="CHEBI:30616"/>
    </ligand>
</feature>
<dbReference type="GO" id="GO:0046961">
    <property type="term" value="F:proton-transporting ATPase activity, rotational mechanism"/>
    <property type="evidence" value="ECO:0007669"/>
    <property type="project" value="EnsemblFungi"/>
</dbReference>
<comment type="subcellular location">
    <subcellularLocation>
        <location evidence="2 14">Cytoplasm</location>
    </subcellularLocation>
</comment>
<dbReference type="AlphaFoldDB" id="A0A1Y2EFZ7"/>
<feature type="binding site" description="in other chain" evidence="14">
    <location>
        <begin position="289"/>
        <end position="292"/>
    </location>
    <ligand>
        <name>substrate</name>
        <note>ligand shared between dimeric partners</note>
    </ligand>
</feature>
<evidence type="ECO:0000256" key="11">
    <source>
        <dbReference type="ARBA" id="ARBA00022842"/>
    </source>
</evidence>
<evidence type="ECO:0000256" key="6">
    <source>
        <dbReference type="ARBA" id="ARBA00022679"/>
    </source>
</evidence>
<dbReference type="GO" id="GO:0005945">
    <property type="term" value="C:6-phosphofructokinase complex"/>
    <property type="evidence" value="ECO:0007669"/>
    <property type="project" value="EnsemblFungi"/>
</dbReference>
<feature type="binding site" evidence="14">
    <location>
        <position position="108"/>
    </location>
    <ligand>
        <name>Mg(2+)</name>
        <dbReference type="ChEBI" id="CHEBI:18420"/>
        <note>catalytic</note>
    </ligand>
</feature>
<evidence type="ECO:0000256" key="14">
    <source>
        <dbReference type="HAMAP-Rule" id="MF_03184"/>
    </source>
</evidence>
<dbReference type="PANTHER" id="PTHR13697">
    <property type="entry name" value="PHOSPHOFRUCTOKINASE"/>
    <property type="match status" value="1"/>
</dbReference>
<dbReference type="GO" id="GO:0003729">
    <property type="term" value="F:mRNA binding"/>
    <property type="evidence" value="ECO:0007669"/>
    <property type="project" value="EnsemblFungi"/>
</dbReference>
<feature type="domain" description="Phosphofructokinase" evidence="16">
    <location>
        <begin position="397"/>
        <end position="692"/>
    </location>
</feature>
<feature type="binding site" evidence="14">
    <location>
        <position position="661"/>
    </location>
    <ligand>
        <name>beta-D-fructose 2,6-bisphosphate</name>
        <dbReference type="ChEBI" id="CHEBI:58579"/>
        <note>allosteric activator; ligand shared between dimeric partners</note>
    </ligand>
</feature>
<feature type="binding site" description="in other chain" evidence="14">
    <location>
        <begin position="197"/>
        <end position="199"/>
    </location>
    <ligand>
        <name>substrate</name>
        <note>ligand shared between dimeric partners</note>
    </ligand>
</feature>
<evidence type="ECO:0000256" key="7">
    <source>
        <dbReference type="ARBA" id="ARBA00022723"/>
    </source>
</evidence>
<dbReference type="FunFam" id="3.40.50.460:FF:000008">
    <property type="entry name" value="ATP-dependent 6-phosphofructokinase"/>
    <property type="match status" value="1"/>
</dbReference>
<feature type="binding site" description="in other chain" evidence="14">
    <location>
        <begin position="153"/>
        <end position="155"/>
    </location>
    <ligand>
        <name>substrate</name>
        <note>ligand shared between dimeric partners</note>
    </ligand>
</feature>